<evidence type="ECO:0000259" key="1">
    <source>
        <dbReference type="PROSITE" id="PS50930"/>
    </source>
</evidence>
<organism evidence="2 3">
    <name type="scientific">Hymenobacter gummosus</name>
    <dbReference type="NCBI Taxonomy" id="1776032"/>
    <lineage>
        <taxon>Bacteria</taxon>
        <taxon>Pseudomonadati</taxon>
        <taxon>Bacteroidota</taxon>
        <taxon>Cytophagia</taxon>
        <taxon>Cytophagales</taxon>
        <taxon>Hymenobacteraceae</taxon>
        <taxon>Hymenobacter</taxon>
    </lineage>
</organism>
<dbReference type="InterPro" id="IPR007492">
    <property type="entry name" value="LytTR_DNA-bd_dom"/>
</dbReference>
<keyword evidence="3" id="KW-1185">Reference proteome</keyword>
<dbReference type="EMBL" id="RXOF01000006">
    <property type="protein sequence ID" value="RTQ49571.1"/>
    <property type="molecule type" value="Genomic_DNA"/>
</dbReference>
<proteinExistence type="predicted"/>
<dbReference type="InterPro" id="IPR029016">
    <property type="entry name" value="GAF-like_dom_sf"/>
</dbReference>
<dbReference type="GO" id="GO:0003677">
    <property type="term" value="F:DNA binding"/>
    <property type="evidence" value="ECO:0007669"/>
    <property type="project" value="InterPro"/>
</dbReference>
<protein>
    <submittedName>
        <fullName evidence="2">GAF domain-containing protein</fullName>
    </submittedName>
</protein>
<dbReference type="OrthoDB" id="9811889at2"/>
<dbReference type="SUPFAM" id="SSF55781">
    <property type="entry name" value="GAF domain-like"/>
    <property type="match status" value="1"/>
</dbReference>
<dbReference type="Gene3D" id="3.30.450.40">
    <property type="match status" value="1"/>
</dbReference>
<dbReference type="Proteomes" id="UP000282184">
    <property type="component" value="Unassembled WGS sequence"/>
</dbReference>
<reference evidence="2 3" key="1">
    <citation type="submission" date="2018-12" db="EMBL/GenBank/DDBJ databases">
        <title>Hymenobacter gummosus sp. nov., isolated from a spring.</title>
        <authorList>
            <person name="Nie L."/>
        </authorList>
    </citation>
    <scope>NUCLEOTIDE SEQUENCE [LARGE SCALE GENOMIC DNA]</scope>
    <source>
        <strain evidence="2 3">KCTC 52166</strain>
    </source>
</reference>
<dbReference type="SMART" id="SM00850">
    <property type="entry name" value="LytTR"/>
    <property type="match status" value="1"/>
</dbReference>
<dbReference type="AlphaFoldDB" id="A0A3S0JDX8"/>
<sequence length="348" mass="38904">MLNFCLPGRQPLRLCTGRELSLTIPFHASLTTNAAAMTTLRAMYSTAPSEADAAPRAEELRLENLRAYRILDTPPEEAFDGLARLGAFICGTPISMVNLLDAERVFTKAQVGVPGVQNLPRETVFCHHTLFNDDILEVEDASLDPLFRQTPLVASAPNIRYYVGAPLVSPEGYPLGTMCALDVKPHRLNEAQRDALRTLAREVVSHLELRRARLQLEQERVKLDGLLRMANDKAVSLYSAEQREEIFVKQDHKLIRLNTANISYLEALGDYVNIHVGNERYTVYTTMKDMLTRLPSRDFVRVHRKYIVRISSIVAIDGDSLVVDGGRASSVPIGNSYKADLMSRLNLV</sequence>
<feature type="domain" description="HTH LytTR-type" evidence="1">
    <location>
        <begin position="246"/>
        <end position="347"/>
    </location>
</feature>
<evidence type="ECO:0000313" key="3">
    <source>
        <dbReference type="Proteomes" id="UP000282184"/>
    </source>
</evidence>
<gene>
    <name evidence="2" type="ORF">EJV47_12155</name>
</gene>
<dbReference type="Gene3D" id="2.40.50.1020">
    <property type="entry name" value="LytTr DNA-binding domain"/>
    <property type="match status" value="1"/>
</dbReference>
<evidence type="ECO:0000313" key="2">
    <source>
        <dbReference type="EMBL" id="RTQ49571.1"/>
    </source>
</evidence>
<dbReference type="PANTHER" id="PTHR43102">
    <property type="entry name" value="SLR1143 PROTEIN"/>
    <property type="match status" value="1"/>
</dbReference>
<accession>A0A3S0JDX8</accession>
<comment type="caution">
    <text evidence="2">The sequence shown here is derived from an EMBL/GenBank/DDBJ whole genome shotgun (WGS) entry which is preliminary data.</text>
</comment>
<dbReference type="PANTHER" id="PTHR43102:SF2">
    <property type="entry name" value="GAF DOMAIN-CONTAINING PROTEIN"/>
    <property type="match status" value="1"/>
</dbReference>
<dbReference type="PROSITE" id="PS50930">
    <property type="entry name" value="HTH_LYTTR"/>
    <property type="match status" value="1"/>
</dbReference>
<name>A0A3S0JDX8_9BACT</name>
<dbReference type="Pfam" id="PF04397">
    <property type="entry name" value="LytTR"/>
    <property type="match status" value="1"/>
</dbReference>